<dbReference type="InterPro" id="IPR047851">
    <property type="entry name" value="Hemotin"/>
</dbReference>
<evidence type="ECO:0000256" key="1">
    <source>
        <dbReference type="SAM" id="Phobius"/>
    </source>
</evidence>
<dbReference type="RefSeq" id="XP_016943909.3">
    <property type="nucleotide sequence ID" value="XM_017088420.4"/>
</dbReference>
<keyword evidence="1" id="KW-1133">Transmembrane helix</keyword>
<keyword evidence="1" id="KW-0812">Transmembrane</keyword>
<reference evidence="3" key="1">
    <citation type="submission" date="2025-08" db="UniProtKB">
        <authorList>
            <consortium name="RefSeq"/>
        </authorList>
    </citation>
    <scope>IDENTIFICATION</scope>
</reference>
<evidence type="ECO:0000313" key="3">
    <source>
        <dbReference type="RefSeq" id="XP_016943909.3"/>
    </source>
</evidence>
<proteinExistence type="predicted"/>
<sequence length="88" mass="10102">MDWSAIFELLKKSEVNLFVLIPFGVMISVAFVCFSYHCHQCIRDRRRARIEEQKVLLDQPLSRLSITPGCSIVASTKLTHSRNSADNY</sequence>
<gene>
    <name evidence="3" type="primary">hemo</name>
</gene>
<accession>A0AB39ZV83</accession>
<dbReference type="AlphaFoldDB" id="A0AB39ZV83"/>
<dbReference type="Pfam" id="PF21944">
    <property type="entry name" value="Hemotin"/>
    <property type="match status" value="1"/>
</dbReference>
<keyword evidence="2" id="KW-1185">Reference proteome</keyword>
<dbReference type="Proteomes" id="UP001652628">
    <property type="component" value="Chromosome 3"/>
</dbReference>
<dbReference type="GeneID" id="108020292"/>
<protein>
    <submittedName>
        <fullName evidence="3">Hemotin</fullName>
    </submittedName>
</protein>
<keyword evidence="1" id="KW-0472">Membrane</keyword>
<name>A0AB39ZV83_DROSZ</name>
<organism evidence="2 3">
    <name type="scientific">Drosophila suzukii</name>
    <name type="common">Spotted-wing drosophila fruit fly</name>
    <dbReference type="NCBI Taxonomy" id="28584"/>
    <lineage>
        <taxon>Eukaryota</taxon>
        <taxon>Metazoa</taxon>
        <taxon>Ecdysozoa</taxon>
        <taxon>Arthropoda</taxon>
        <taxon>Hexapoda</taxon>
        <taxon>Insecta</taxon>
        <taxon>Pterygota</taxon>
        <taxon>Neoptera</taxon>
        <taxon>Endopterygota</taxon>
        <taxon>Diptera</taxon>
        <taxon>Brachycera</taxon>
        <taxon>Muscomorpha</taxon>
        <taxon>Ephydroidea</taxon>
        <taxon>Drosophilidae</taxon>
        <taxon>Drosophila</taxon>
        <taxon>Sophophora</taxon>
    </lineage>
</organism>
<evidence type="ECO:0000313" key="2">
    <source>
        <dbReference type="Proteomes" id="UP001652628"/>
    </source>
</evidence>
<feature type="transmembrane region" description="Helical" evidence="1">
    <location>
        <begin position="17"/>
        <end position="37"/>
    </location>
</feature>
<dbReference type="CDD" id="cd20249">
    <property type="entry name" value="Hemotin"/>
    <property type="match status" value="1"/>
</dbReference>